<feature type="non-terminal residue" evidence="1">
    <location>
        <position position="1"/>
    </location>
</feature>
<sequence>ISVISVENLRINNCVFRNTSGHPPSAGIDFEPNRAENKLSNIVISNCISENNEGAGFVVSVRKLDSSSGKISVLFYKCYVTHCKWGLLVGTDSEQGPRGIVEFRDCVVSNTQESGMWVVASAYTFDVNFINCKTRNAPIVFQISRQDDNKPGTIRLDNCYVYDSLNRPALTLKPYKGSQGKVNIEGILYTSSNKLTLGLENANSSLVVKQIAPK</sequence>
<dbReference type="AlphaFoldDB" id="A0A0F8ZXA2"/>
<gene>
    <name evidence="1" type="ORF">LCGC14_2641590</name>
</gene>
<dbReference type="Gene3D" id="2.160.20.10">
    <property type="entry name" value="Single-stranded right-handed beta-helix, Pectin lyase-like"/>
    <property type="match status" value="1"/>
</dbReference>
<dbReference type="EMBL" id="LAZR01045572">
    <property type="protein sequence ID" value="KKK98557.1"/>
    <property type="molecule type" value="Genomic_DNA"/>
</dbReference>
<organism evidence="1">
    <name type="scientific">marine sediment metagenome</name>
    <dbReference type="NCBI Taxonomy" id="412755"/>
    <lineage>
        <taxon>unclassified sequences</taxon>
        <taxon>metagenomes</taxon>
        <taxon>ecological metagenomes</taxon>
    </lineage>
</organism>
<comment type="caution">
    <text evidence="1">The sequence shown here is derived from an EMBL/GenBank/DDBJ whole genome shotgun (WGS) entry which is preliminary data.</text>
</comment>
<protein>
    <recommendedName>
        <fullName evidence="2">Right handed beta helix domain-containing protein</fullName>
    </recommendedName>
</protein>
<dbReference type="SMART" id="SM00710">
    <property type="entry name" value="PbH1"/>
    <property type="match status" value="4"/>
</dbReference>
<evidence type="ECO:0000313" key="1">
    <source>
        <dbReference type="EMBL" id="KKK98557.1"/>
    </source>
</evidence>
<reference evidence="1" key="1">
    <citation type="journal article" date="2015" name="Nature">
        <title>Complex archaea that bridge the gap between prokaryotes and eukaryotes.</title>
        <authorList>
            <person name="Spang A."/>
            <person name="Saw J.H."/>
            <person name="Jorgensen S.L."/>
            <person name="Zaremba-Niedzwiedzka K."/>
            <person name="Martijn J."/>
            <person name="Lind A.E."/>
            <person name="van Eijk R."/>
            <person name="Schleper C."/>
            <person name="Guy L."/>
            <person name="Ettema T.J."/>
        </authorList>
    </citation>
    <scope>NUCLEOTIDE SEQUENCE</scope>
</reference>
<name>A0A0F8ZXA2_9ZZZZ</name>
<dbReference type="InterPro" id="IPR006626">
    <property type="entry name" value="PbH1"/>
</dbReference>
<dbReference type="SUPFAM" id="SSF51126">
    <property type="entry name" value="Pectin lyase-like"/>
    <property type="match status" value="1"/>
</dbReference>
<evidence type="ECO:0008006" key="2">
    <source>
        <dbReference type="Google" id="ProtNLM"/>
    </source>
</evidence>
<dbReference type="InterPro" id="IPR012334">
    <property type="entry name" value="Pectin_lyas_fold"/>
</dbReference>
<accession>A0A0F8ZXA2</accession>
<proteinExistence type="predicted"/>
<dbReference type="InterPro" id="IPR011050">
    <property type="entry name" value="Pectin_lyase_fold/virulence"/>
</dbReference>